<dbReference type="EMBL" id="KV878250">
    <property type="protein sequence ID" value="OJZ81587.1"/>
    <property type="molecule type" value="Genomic_DNA"/>
</dbReference>
<name>A0A1M3T4B8_ASPLC</name>
<organism evidence="1 2">
    <name type="scientific">Aspergillus luchuensis (strain CBS 106.47)</name>
    <dbReference type="NCBI Taxonomy" id="1137211"/>
    <lineage>
        <taxon>Eukaryota</taxon>
        <taxon>Fungi</taxon>
        <taxon>Dikarya</taxon>
        <taxon>Ascomycota</taxon>
        <taxon>Pezizomycotina</taxon>
        <taxon>Eurotiomycetes</taxon>
        <taxon>Eurotiomycetidae</taxon>
        <taxon>Eurotiales</taxon>
        <taxon>Aspergillaceae</taxon>
        <taxon>Aspergillus</taxon>
        <taxon>Aspergillus subgen. Circumdati</taxon>
    </lineage>
</organism>
<reference evidence="2" key="1">
    <citation type="journal article" date="2017" name="Genome Biol.">
        <title>Comparative genomics reveals high biological diversity and specific adaptations in the industrially and medically important fungal genus Aspergillus.</title>
        <authorList>
            <person name="de Vries R.P."/>
            <person name="Riley R."/>
            <person name="Wiebenga A."/>
            <person name="Aguilar-Osorio G."/>
            <person name="Amillis S."/>
            <person name="Uchima C.A."/>
            <person name="Anderluh G."/>
            <person name="Asadollahi M."/>
            <person name="Askin M."/>
            <person name="Barry K."/>
            <person name="Battaglia E."/>
            <person name="Bayram O."/>
            <person name="Benocci T."/>
            <person name="Braus-Stromeyer S.A."/>
            <person name="Caldana C."/>
            <person name="Canovas D."/>
            <person name="Cerqueira G.C."/>
            <person name="Chen F."/>
            <person name="Chen W."/>
            <person name="Choi C."/>
            <person name="Clum A."/>
            <person name="Dos Santos R.A."/>
            <person name="Damasio A.R."/>
            <person name="Diallinas G."/>
            <person name="Emri T."/>
            <person name="Fekete E."/>
            <person name="Flipphi M."/>
            <person name="Freyberg S."/>
            <person name="Gallo A."/>
            <person name="Gournas C."/>
            <person name="Habgood R."/>
            <person name="Hainaut M."/>
            <person name="Harispe M.L."/>
            <person name="Henrissat B."/>
            <person name="Hilden K.S."/>
            <person name="Hope R."/>
            <person name="Hossain A."/>
            <person name="Karabika E."/>
            <person name="Karaffa L."/>
            <person name="Karanyi Z."/>
            <person name="Krasevec N."/>
            <person name="Kuo A."/>
            <person name="Kusch H."/>
            <person name="LaButti K."/>
            <person name="Lagendijk E.L."/>
            <person name="Lapidus A."/>
            <person name="Levasseur A."/>
            <person name="Lindquist E."/>
            <person name="Lipzen A."/>
            <person name="Logrieco A.F."/>
            <person name="MacCabe A."/>
            <person name="Maekelae M.R."/>
            <person name="Malavazi I."/>
            <person name="Melin P."/>
            <person name="Meyer V."/>
            <person name="Mielnichuk N."/>
            <person name="Miskei M."/>
            <person name="Molnar A.P."/>
            <person name="Mule G."/>
            <person name="Ngan C.Y."/>
            <person name="Orejas M."/>
            <person name="Orosz E."/>
            <person name="Ouedraogo J.P."/>
            <person name="Overkamp K.M."/>
            <person name="Park H.-S."/>
            <person name="Perrone G."/>
            <person name="Piumi F."/>
            <person name="Punt P.J."/>
            <person name="Ram A.F."/>
            <person name="Ramon A."/>
            <person name="Rauscher S."/>
            <person name="Record E."/>
            <person name="Riano-Pachon D.M."/>
            <person name="Robert V."/>
            <person name="Roehrig J."/>
            <person name="Ruller R."/>
            <person name="Salamov A."/>
            <person name="Salih N.S."/>
            <person name="Samson R.A."/>
            <person name="Sandor E."/>
            <person name="Sanguinetti M."/>
            <person name="Schuetze T."/>
            <person name="Sepcic K."/>
            <person name="Shelest E."/>
            <person name="Sherlock G."/>
            <person name="Sophianopoulou V."/>
            <person name="Squina F.M."/>
            <person name="Sun H."/>
            <person name="Susca A."/>
            <person name="Todd R.B."/>
            <person name="Tsang A."/>
            <person name="Unkles S.E."/>
            <person name="van de Wiele N."/>
            <person name="van Rossen-Uffink D."/>
            <person name="Oliveira J.V."/>
            <person name="Vesth T.C."/>
            <person name="Visser J."/>
            <person name="Yu J.-H."/>
            <person name="Zhou M."/>
            <person name="Andersen M.R."/>
            <person name="Archer D.B."/>
            <person name="Baker S.E."/>
            <person name="Benoit I."/>
            <person name="Brakhage A.A."/>
            <person name="Braus G.H."/>
            <person name="Fischer R."/>
            <person name="Frisvad J.C."/>
            <person name="Goldman G.H."/>
            <person name="Houbraken J."/>
            <person name="Oakley B."/>
            <person name="Pocsi I."/>
            <person name="Scazzocchio C."/>
            <person name="Seiboth B."/>
            <person name="vanKuyk P.A."/>
            <person name="Wortman J."/>
            <person name="Dyer P.S."/>
            <person name="Grigoriev I.V."/>
        </authorList>
    </citation>
    <scope>NUCLEOTIDE SEQUENCE [LARGE SCALE GENOMIC DNA]</scope>
    <source>
        <strain evidence="2">CBS 106.47</strain>
    </source>
</reference>
<gene>
    <name evidence="1" type="ORF">ASPFODRAFT_379074</name>
</gene>
<evidence type="ECO:0000313" key="1">
    <source>
        <dbReference type="EMBL" id="OJZ81587.1"/>
    </source>
</evidence>
<accession>A0A1M3T4B8</accession>
<protein>
    <submittedName>
        <fullName evidence="1">Uncharacterized protein</fullName>
    </submittedName>
</protein>
<dbReference type="VEuPathDB" id="FungiDB:ASPFODRAFT_379074"/>
<dbReference type="Proteomes" id="UP000184063">
    <property type="component" value="Unassembled WGS sequence"/>
</dbReference>
<sequence length="115" mass="12678">MVNVCLRRAWKIPSLSVSVSLSLSLPLKKSLRHPRHSIHLVSSLPIPSIHPSIHPLPILSLSHYSTSSPSFPIPPGCDCFRSLHHCILIYILHTTLISSSLQSHPPQLPDCLTAD</sequence>
<evidence type="ECO:0000313" key="2">
    <source>
        <dbReference type="Proteomes" id="UP000184063"/>
    </source>
</evidence>
<proteinExistence type="predicted"/>
<dbReference type="AlphaFoldDB" id="A0A1M3T4B8"/>